<proteinExistence type="predicted"/>
<dbReference type="Proteomes" id="UP001560019">
    <property type="component" value="Unassembled WGS sequence"/>
</dbReference>
<organism evidence="2 3">
    <name type="scientific">Rhodovulum iodosum</name>
    <dbReference type="NCBI Taxonomy" id="68291"/>
    <lineage>
        <taxon>Bacteria</taxon>
        <taxon>Pseudomonadati</taxon>
        <taxon>Pseudomonadota</taxon>
        <taxon>Alphaproteobacteria</taxon>
        <taxon>Rhodobacterales</taxon>
        <taxon>Paracoccaceae</taxon>
        <taxon>Rhodovulum</taxon>
    </lineage>
</organism>
<feature type="signal peptide" evidence="1">
    <location>
        <begin position="1"/>
        <end position="20"/>
    </location>
</feature>
<evidence type="ECO:0000313" key="3">
    <source>
        <dbReference type="Proteomes" id="UP001560019"/>
    </source>
</evidence>
<dbReference type="PROSITE" id="PS51257">
    <property type="entry name" value="PROKAR_LIPOPROTEIN"/>
    <property type="match status" value="1"/>
</dbReference>
<gene>
    <name evidence="2" type="ORF">Ga0609869_002960</name>
</gene>
<evidence type="ECO:0000256" key="1">
    <source>
        <dbReference type="SAM" id="SignalP"/>
    </source>
</evidence>
<sequence>MPRAVLLLICLALAAGCAPRQTVGLAEAGRTAALPYPVLLPLDGLLAGTEDTRLEDDSAARLAARAAALRAKAARLNAPVLAPAARRDLEEAAERRAP</sequence>
<comment type="caution">
    <text evidence="2">The sequence shown here is derived from an EMBL/GenBank/DDBJ whole genome shotgun (WGS) entry which is preliminary data.</text>
</comment>
<protein>
    <recommendedName>
        <fullName evidence="4">DUF4398 domain-containing protein</fullName>
    </recommendedName>
</protein>
<dbReference type="EMBL" id="JBEHHI010000003">
    <property type="protein sequence ID" value="MEX5729607.1"/>
    <property type="molecule type" value="Genomic_DNA"/>
</dbReference>
<keyword evidence="1" id="KW-0732">Signal</keyword>
<evidence type="ECO:0000313" key="2">
    <source>
        <dbReference type="EMBL" id="MEX5729607.1"/>
    </source>
</evidence>
<accession>A0ABV3XW71</accession>
<dbReference type="RefSeq" id="WP_125403724.1">
    <property type="nucleotide sequence ID" value="NZ_JBEHHI010000003.1"/>
</dbReference>
<feature type="chain" id="PRO_5047065675" description="DUF4398 domain-containing protein" evidence="1">
    <location>
        <begin position="21"/>
        <end position="98"/>
    </location>
</feature>
<evidence type="ECO:0008006" key="4">
    <source>
        <dbReference type="Google" id="ProtNLM"/>
    </source>
</evidence>
<keyword evidence="3" id="KW-1185">Reference proteome</keyword>
<reference evidence="2 3" key="1">
    <citation type="submission" date="2024-06" db="EMBL/GenBank/DDBJ databases">
        <title>Genome of Rhodovulum iodosum, a marine photoferrotroph.</title>
        <authorList>
            <person name="Bianchini G."/>
            <person name="Nikeleit V."/>
            <person name="Kappler A."/>
            <person name="Bryce C."/>
            <person name="Sanchez-Baracaldo P."/>
        </authorList>
    </citation>
    <scope>NUCLEOTIDE SEQUENCE [LARGE SCALE GENOMIC DNA]</scope>
    <source>
        <strain evidence="2 3">UT/N1</strain>
    </source>
</reference>
<name>A0ABV3XW71_9RHOB</name>